<dbReference type="InterPro" id="IPR000182">
    <property type="entry name" value="GNAT_dom"/>
</dbReference>
<comment type="caution">
    <text evidence="2">The sequence shown here is derived from an EMBL/GenBank/DDBJ whole genome shotgun (WGS) entry which is preliminary data.</text>
</comment>
<evidence type="ECO:0000313" key="3">
    <source>
        <dbReference type="Proteomes" id="UP001597244"/>
    </source>
</evidence>
<dbReference type="Pfam" id="PF00583">
    <property type="entry name" value="Acetyltransf_1"/>
    <property type="match status" value="1"/>
</dbReference>
<dbReference type="InterPro" id="IPR016181">
    <property type="entry name" value="Acyl_CoA_acyltransferase"/>
</dbReference>
<sequence>MEIIIANAAKRDLRPDISRIFVEGFYDWLKFFSKDKTKLARTFAHIFNPDVFYVAIENDTALGFAACTNGRVPSIQLKQREFRRHLGFIMGTIAYYVLKREFEDKPYPFEIQPTMGTIEFVATDRHSRGRGVATQIIQHIHEHTPYHSYALEVADTNTKAVHLYEKLGYQTFKKVPEKHAKRSGFDFYLYMKYTKPR</sequence>
<accession>A0ABW4DQP6</accession>
<dbReference type="Gene3D" id="3.40.630.30">
    <property type="match status" value="1"/>
</dbReference>
<evidence type="ECO:0000259" key="1">
    <source>
        <dbReference type="PROSITE" id="PS51186"/>
    </source>
</evidence>
<dbReference type="Proteomes" id="UP001597244">
    <property type="component" value="Unassembled WGS sequence"/>
</dbReference>
<reference evidence="3" key="1">
    <citation type="journal article" date="2019" name="Int. J. Syst. Evol. Microbiol.">
        <title>The Global Catalogue of Microorganisms (GCM) 10K type strain sequencing project: providing services to taxonomists for standard genome sequencing and annotation.</title>
        <authorList>
            <consortium name="The Broad Institute Genomics Platform"/>
            <consortium name="The Broad Institute Genome Sequencing Center for Infectious Disease"/>
            <person name="Wu L."/>
            <person name="Ma J."/>
        </authorList>
    </citation>
    <scope>NUCLEOTIDE SEQUENCE [LARGE SCALE GENOMIC DNA]</scope>
    <source>
        <strain evidence="3">CCM 8951</strain>
    </source>
</reference>
<feature type="domain" description="N-acetyltransferase" evidence="1">
    <location>
        <begin position="15"/>
        <end position="196"/>
    </location>
</feature>
<dbReference type="PROSITE" id="PS51186">
    <property type="entry name" value="GNAT"/>
    <property type="match status" value="1"/>
</dbReference>
<gene>
    <name evidence="2" type="ORF">ACFQ4L_04910</name>
</gene>
<dbReference type="SUPFAM" id="SSF55729">
    <property type="entry name" value="Acyl-CoA N-acyltransferases (Nat)"/>
    <property type="match status" value="1"/>
</dbReference>
<dbReference type="EC" id="2.3.1.-" evidence="2"/>
<evidence type="ECO:0000313" key="2">
    <source>
        <dbReference type="EMBL" id="MFD1465431.1"/>
    </source>
</evidence>
<keyword evidence="2" id="KW-0012">Acyltransferase</keyword>
<name>A0ABW4DQP6_9LACO</name>
<keyword evidence="2" id="KW-0808">Transferase</keyword>
<dbReference type="RefSeq" id="WP_125577879.1">
    <property type="nucleotide sequence ID" value="NZ_JBHTOF010000033.1"/>
</dbReference>
<dbReference type="EMBL" id="JBHTOF010000033">
    <property type="protein sequence ID" value="MFD1465431.1"/>
    <property type="molecule type" value="Genomic_DNA"/>
</dbReference>
<proteinExistence type="predicted"/>
<organism evidence="2 3">
    <name type="scientific">Lapidilactobacillus mulanensis</name>
    <dbReference type="NCBI Taxonomy" id="2485999"/>
    <lineage>
        <taxon>Bacteria</taxon>
        <taxon>Bacillati</taxon>
        <taxon>Bacillota</taxon>
        <taxon>Bacilli</taxon>
        <taxon>Lactobacillales</taxon>
        <taxon>Lactobacillaceae</taxon>
        <taxon>Lapidilactobacillus</taxon>
    </lineage>
</organism>
<keyword evidence="3" id="KW-1185">Reference proteome</keyword>
<dbReference type="GO" id="GO:0016746">
    <property type="term" value="F:acyltransferase activity"/>
    <property type="evidence" value="ECO:0007669"/>
    <property type="project" value="UniProtKB-KW"/>
</dbReference>
<protein>
    <submittedName>
        <fullName evidence="2">GNAT family N-acetyltransferase</fullName>
        <ecNumber evidence="2">2.3.1.-</ecNumber>
    </submittedName>
</protein>